<dbReference type="Gene3D" id="1.10.1790.10">
    <property type="entry name" value="PRD domain"/>
    <property type="match status" value="2"/>
</dbReference>
<dbReference type="PROSITE" id="PS51372">
    <property type="entry name" value="PRD_2"/>
    <property type="match status" value="2"/>
</dbReference>
<dbReference type="EMBL" id="FOLW01000003">
    <property type="protein sequence ID" value="SFC68829.1"/>
    <property type="molecule type" value="Genomic_DNA"/>
</dbReference>
<dbReference type="SUPFAM" id="SSF50151">
    <property type="entry name" value="SacY-like RNA-binding domain"/>
    <property type="match status" value="1"/>
</dbReference>
<keyword evidence="2" id="KW-0694">RNA-binding</keyword>
<dbReference type="PANTHER" id="PTHR30185">
    <property type="entry name" value="CRYPTIC BETA-GLUCOSIDE BGL OPERON ANTITERMINATOR"/>
    <property type="match status" value="1"/>
</dbReference>
<dbReference type="InterPro" id="IPR011608">
    <property type="entry name" value="PRD"/>
</dbReference>
<evidence type="ECO:0000256" key="5">
    <source>
        <dbReference type="ARBA" id="ARBA00023163"/>
    </source>
</evidence>
<keyword evidence="1" id="KW-0677">Repeat</keyword>
<feature type="domain" description="PRD" evidence="7">
    <location>
        <begin position="171"/>
        <end position="279"/>
    </location>
</feature>
<dbReference type="Proteomes" id="UP000226420">
    <property type="component" value="Unassembled WGS sequence"/>
</dbReference>
<evidence type="ECO:0000256" key="2">
    <source>
        <dbReference type="ARBA" id="ARBA00022884"/>
    </source>
</evidence>
<dbReference type="PROSITE" id="PS00654">
    <property type="entry name" value="PRD_1"/>
    <property type="match status" value="1"/>
</dbReference>
<evidence type="ECO:0000313" key="9">
    <source>
        <dbReference type="Proteomes" id="UP000226420"/>
    </source>
</evidence>
<evidence type="ECO:0000256" key="1">
    <source>
        <dbReference type="ARBA" id="ARBA00022737"/>
    </source>
</evidence>
<evidence type="ECO:0000256" key="3">
    <source>
        <dbReference type="ARBA" id="ARBA00023015"/>
    </source>
</evidence>
<dbReference type="SMART" id="SM01061">
    <property type="entry name" value="CAT_RBD"/>
    <property type="match status" value="1"/>
</dbReference>
<dbReference type="Pfam" id="PF03123">
    <property type="entry name" value="CAT_RBD"/>
    <property type="match status" value="1"/>
</dbReference>
<dbReference type="RefSeq" id="WP_074821975.1">
    <property type="nucleotide sequence ID" value="NZ_FOLW01000003.1"/>
</dbReference>
<protein>
    <submittedName>
        <fullName evidence="8">Transcriptional antiterminator, BglG family</fullName>
    </submittedName>
</protein>
<evidence type="ECO:0000256" key="4">
    <source>
        <dbReference type="ARBA" id="ARBA00023159"/>
    </source>
</evidence>
<dbReference type="NCBIfam" id="NF046042">
    <property type="entry name" value="LicT"/>
    <property type="match status" value="1"/>
</dbReference>
<comment type="similarity">
    <text evidence="6">Belongs to the transcriptional antiterminator BglG family.</text>
</comment>
<evidence type="ECO:0000259" key="7">
    <source>
        <dbReference type="PROSITE" id="PS51372"/>
    </source>
</evidence>
<dbReference type="GO" id="GO:0045893">
    <property type="term" value="P:positive regulation of DNA-templated transcription"/>
    <property type="evidence" value="ECO:0007669"/>
    <property type="project" value="InterPro"/>
</dbReference>
<dbReference type="InterPro" id="IPR004341">
    <property type="entry name" value="CAT_RNA-bd_dom"/>
</dbReference>
<dbReference type="InterPro" id="IPR036650">
    <property type="entry name" value="CAT_RNA-bd_dom_sf"/>
</dbReference>
<evidence type="ECO:0000313" key="8">
    <source>
        <dbReference type="EMBL" id="SFC68829.1"/>
    </source>
</evidence>
<reference evidence="8 9" key="1">
    <citation type="submission" date="2016-10" db="EMBL/GenBank/DDBJ databases">
        <authorList>
            <person name="Varghese N."/>
            <person name="Submissions S."/>
        </authorList>
    </citation>
    <scope>NUCLEOTIDE SEQUENCE [LARGE SCALE GENOMIC DNA]</scope>
    <source>
        <strain evidence="8 9">DSM 5563</strain>
    </source>
</reference>
<dbReference type="PANTHER" id="PTHR30185:SF15">
    <property type="entry name" value="CRYPTIC BETA-GLUCOSIDE BGL OPERON ANTITERMINATOR"/>
    <property type="match status" value="1"/>
</dbReference>
<dbReference type="InterPro" id="IPR001550">
    <property type="entry name" value="Transcrpt_antitermin_CS"/>
</dbReference>
<keyword evidence="4" id="KW-0010">Activator</keyword>
<gene>
    <name evidence="8" type="ORF">SAMN02745723_103324</name>
</gene>
<name>A0AAJ4WA47_9GAMM</name>
<dbReference type="InterPro" id="IPR036634">
    <property type="entry name" value="PRD_sf"/>
</dbReference>
<organism evidence="8 9">
    <name type="scientific">Pragia fontium DSM 5563 = ATCC 49100</name>
    <dbReference type="NCBI Taxonomy" id="1122977"/>
    <lineage>
        <taxon>Bacteria</taxon>
        <taxon>Pseudomonadati</taxon>
        <taxon>Pseudomonadota</taxon>
        <taxon>Gammaproteobacteria</taxon>
        <taxon>Enterobacterales</taxon>
        <taxon>Budviciaceae</taxon>
        <taxon>Pragia</taxon>
    </lineage>
</organism>
<sequence>MNIDKILNNNVVIVSDENGDELVVMGRGLGFKKKAGDALDKTLIEKVFSVKNQEITSHLEKLLAEIPAEIMTTSEKIIRYAQQNLPTELHSSIYISLTDHINFAIERHKKGLDIKNGLLWETKHLYPKEFAIGLEALNIIEKRLNVKLPEDEAGFITLHIINAQLNDDISNVINMTKIMQEIMQIVKYHFNLDYNEQALSYHRFVTHLKFFAQRMMNNNYVSSEDESLHDVIKDKYVKSYICTQKISQHLKKHYQHELTKEEMLFLTIHIERVRSEANS</sequence>
<accession>A0AAJ4WA47</accession>
<keyword evidence="3" id="KW-0805">Transcription regulation</keyword>
<evidence type="ECO:0000256" key="6">
    <source>
        <dbReference type="ARBA" id="ARBA00038510"/>
    </source>
</evidence>
<dbReference type="Pfam" id="PF00874">
    <property type="entry name" value="PRD"/>
    <property type="match status" value="2"/>
</dbReference>
<dbReference type="AlphaFoldDB" id="A0AAJ4WA47"/>
<feature type="domain" description="PRD" evidence="7">
    <location>
        <begin position="65"/>
        <end position="170"/>
    </location>
</feature>
<comment type="caution">
    <text evidence="8">The sequence shown here is derived from an EMBL/GenBank/DDBJ whole genome shotgun (WGS) entry which is preliminary data.</text>
</comment>
<keyword evidence="5" id="KW-0804">Transcription</keyword>
<dbReference type="InterPro" id="IPR050661">
    <property type="entry name" value="BglG_antiterminators"/>
</dbReference>
<proteinExistence type="inferred from homology"/>
<dbReference type="Gene3D" id="2.30.24.10">
    <property type="entry name" value="CAT RNA-binding domain"/>
    <property type="match status" value="1"/>
</dbReference>
<dbReference type="SUPFAM" id="SSF63520">
    <property type="entry name" value="PTS-regulatory domain, PRD"/>
    <property type="match status" value="2"/>
</dbReference>
<dbReference type="GO" id="GO:0003723">
    <property type="term" value="F:RNA binding"/>
    <property type="evidence" value="ECO:0007669"/>
    <property type="project" value="UniProtKB-KW"/>
</dbReference>